<sequence length="304" mass="33145">MRLISVTEYSSALAVTNLEVAYLGLCLVLARYYPELLSKGRYCLLKVAFFVHPLVSAAFISAFFITRQRADTYLPSYVLFCAWALINGACLGAEIAYLWLFMLPLKGARKFAVIASACVLIAAVLIAGLWSSVTTQRQWLWVFISLSSGALTLTGVFFTNDAASIHARYRRHWGYLTLPAVLGVVLGLVAAFVPAEKAPLLQHVQYGCQSMIGLLVAYLIQVMGAVSAHSSRTQAKETSRAPRWDGSSPQHVQSRQGLITDCMSLEDISTADLESLVRDGDLDGSEKSEGCEPRPDSLTLPGTI</sequence>
<reference evidence="3 4" key="1">
    <citation type="submission" date="2020-02" db="EMBL/GenBank/DDBJ databases">
        <title>Comparative genomics of the hypocrealean fungal genus Beauvera.</title>
        <authorList>
            <person name="Showalter D.N."/>
            <person name="Bushley K.E."/>
            <person name="Rehner S.A."/>
        </authorList>
    </citation>
    <scope>NUCLEOTIDE SEQUENCE [LARGE SCALE GENOMIC DNA]</scope>
    <source>
        <strain evidence="3 4">ARSEF4384</strain>
    </source>
</reference>
<name>A0AAW0RPD1_9HYPO</name>
<feature type="transmembrane region" description="Helical" evidence="2">
    <location>
        <begin position="12"/>
        <end position="30"/>
    </location>
</feature>
<keyword evidence="2" id="KW-1133">Transmembrane helix</keyword>
<keyword evidence="2" id="KW-0472">Membrane</keyword>
<feature type="transmembrane region" description="Helical" evidence="2">
    <location>
        <begin position="77"/>
        <end position="99"/>
    </location>
</feature>
<feature type="transmembrane region" description="Helical" evidence="2">
    <location>
        <begin position="204"/>
        <end position="226"/>
    </location>
</feature>
<organism evidence="3 4">
    <name type="scientific">Beauveria asiatica</name>
    <dbReference type="NCBI Taxonomy" id="1069075"/>
    <lineage>
        <taxon>Eukaryota</taxon>
        <taxon>Fungi</taxon>
        <taxon>Dikarya</taxon>
        <taxon>Ascomycota</taxon>
        <taxon>Pezizomycotina</taxon>
        <taxon>Sordariomycetes</taxon>
        <taxon>Hypocreomycetidae</taxon>
        <taxon>Hypocreales</taxon>
        <taxon>Cordycipitaceae</taxon>
        <taxon>Beauveria</taxon>
    </lineage>
</organism>
<keyword evidence="4" id="KW-1185">Reference proteome</keyword>
<feature type="transmembrane region" description="Helical" evidence="2">
    <location>
        <begin position="172"/>
        <end position="192"/>
    </location>
</feature>
<feature type="region of interest" description="Disordered" evidence="1">
    <location>
        <begin position="277"/>
        <end position="304"/>
    </location>
</feature>
<accession>A0AAW0RPD1</accession>
<feature type="region of interest" description="Disordered" evidence="1">
    <location>
        <begin position="231"/>
        <end position="251"/>
    </location>
</feature>
<comment type="caution">
    <text evidence="3">The sequence shown here is derived from an EMBL/GenBank/DDBJ whole genome shotgun (WGS) entry which is preliminary data.</text>
</comment>
<protein>
    <submittedName>
        <fullName evidence="3">Uncharacterized protein</fullName>
    </submittedName>
</protein>
<feature type="compositionally biased region" description="Basic and acidic residues" evidence="1">
    <location>
        <begin position="277"/>
        <end position="295"/>
    </location>
</feature>
<dbReference type="EMBL" id="JAAHCF010000428">
    <property type="protein sequence ID" value="KAK8144089.1"/>
    <property type="molecule type" value="Genomic_DNA"/>
</dbReference>
<proteinExistence type="predicted"/>
<keyword evidence="2" id="KW-0812">Transmembrane</keyword>
<gene>
    <name evidence="3" type="ORF">G3M48_006297</name>
</gene>
<feature type="transmembrane region" description="Helical" evidence="2">
    <location>
        <begin position="139"/>
        <end position="160"/>
    </location>
</feature>
<feature type="transmembrane region" description="Helical" evidence="2">
    <location>
        <begin position="42"/>
        <end position="65"/>
    </location>
</feature>
<evidence type="ECO:0000256" key="1">
    <source>
        <dbReference type="SAM" id="MobiDB-lite"/>
    </source>
</evidence>
<dbReference type="Proteomes" id="UP001397290">
    <property type="component" value="Unassembled WGS sequence"/>
</dbReference>
<evidence type="ECO:0000313" key="3">
    <source>
        <dbReference type="EMBL" id="KAK8144089.1"/>
    </source>
</evidence>
<feature type="transmembrane region" description="Helical" evidence="2">
    <location>
        <begin position="111"/>
        <end position="133"/>
    </location>
</feature>
<feature type="compositionally biased region" description="Basic and acidic residues" evidence="1">
    <location>
        <begin position="234"/>
        <end position="243"/>
    </location>
</feature>
<evidence type="ECO:0000256" key="2">
    <source>
        <dbReference type="SAM" id="Phobius"/>
    </source>
</evidence>
<dbReference type="AlphaFoldDB" id="A0AAW0RPD1"/>
<evidence type="ECO:0000313" key="4">
    <source>
        <dbReference type="Proteomes" id="UP001397290"/>
    </source>
</evidence>